<dbReference type="RefSeq" id="XP_018271640.1">
    <property type="nucleotide sequence ID" value="XM_018414349.1"/>
</dbReference>
<sequence>MRAWAYKTKGKTSDVLRLEPSWPKPTPSSSQVLVKVAAAGVNPFDGKAMGVAPVKYMAKAPAVPGLDLSGWVEGGDLSGTGLAIGDEVFGFVSTQDICKTGKGALAEYVAVEKDTLAKKPANVSLEEATTFPLSVLTAYWALVTTAKLQKGQKKRIFIMRPLPLSRNGGSGGVGSYAVQFAKAYGAFVVTTCSPGTLELVSTLGADDILDYRASPLPGQLKAKYGNEPFDIVFDTVGSPEVWRKCPKYLKSDGIYVDVAGAHMDGGIGPLLSGMLDMMGRNLRPGFLGGVPRKYVFGLSTADRKSFAEVEELVRTGKIRPIVDSVFPFDEALKAYERQMSGRAQGKIVVRVHL</sequence>
<dbReference type="GO" id="GO:0005739">
    <property type="term" value="C:mitochondrion"/>
    <property type="evidence" value="ECO:0007669"/>
    <property type="project" value="TreeGrafter"/>
</dbReference>
<dbReference type="PANTHER" id="PTHR11695:SF294">
    <property type="entry name" value="RETICULON-4-INTERACTING PROTEIN 1, MITOCHONDRIAL"/>
    <property type="match status" value="1"/>
</dbReference>
<dbReference type="PANTHER" id="PTHR11695">
    <property type="entry name" value="ALCOHOL DEHYDROGENASE RELATED"/>
    <property type="match status" value="1"/>
</dbReference>
<feature type="domain" description="Enoyl reductase (ER)" evidence="1">
    <location>
        <begin position="11"/>
        <end position="349"/>
    </location>
</feature>
<dbReference type="STRING" id="578459.A0A194S857"/>
<reference evidence="2 3" key="1">
    <citation type="journal article" date="2015" name="Front. Microbiol.">
        <title>Genome sequence of the plant growth promoting endophytic yeast Rhodotorula graminis WP1.</title>
        <authorList>
            <person name="Firrincieli A."/>
            <person name="Otillar R."/>
            <person name="Salamov A."/>
            <person name="Schmutz J."/>
            <person name="Khan Z."/>
            <person name="Redman R.S."/>
            <person name="Fleck N.D."/>
            <person name="Lindquist E."/>
            <person name="Grigoriev I.V."/>
            <person name="Doty S.L."/>
        </authorList>
    </citation>
    <scope>NUCLEOTIDE SEQUENCE [LARGE SCALE GENOMIC DNA]</scope>
    <source>
        <strain evidence="2 3">WP1</strain>
    </source>
</reference>
<dbReference type="InterPro" id="IPR013154">
    <property type="entry name" value="ADH-like_N"/>
</dbReference>
<dbReference type="AlphaFoldDB" id="A0A194S857"/>
<dbReference type="Proteomes" id="UP000053890">
    <property type="component" value="Unassembled WGS sequence"/>
</dbReference>
<dbReference type="SUPFAM" id="SSF51735">
    <property type="entry name" value="NAD(P)-binding Rossmann-fold domains"/>
    <property type="match status" value="1"/>
</dbReference>
<dbReference type="InterPro" id="IPR050700">
    <property type="entry name" value="YIM1/Zinc_Alcohol_DH_Fams"/>
</dbReference>
<dbReference type="InterPro" id="IPR036291">
    <property type="entry name" value="NAD(P)-bd_dom_sf"/>
</dbReference>
<dbReference type="CDD" id="cd08267">
    <property type="entry name" value="MDR1"/>
    <property type="match status" value="1"/>
</dbReference>
<dbReference type="SMART" id="SM00829">
    <property type="entry name" value="PKS_ER"/>
    <property type="match status" value="1"/>
</dbReference>
<proteinExistence type="predicted"/>
<dbReference type="Gene3D" id="3.90.180.10">
    <property type="entry name" value="Medium-chain alcohol dehydrogenases, catalytic domain"/>
    <property type="match status" value="1"/>
</dbReference>
<gene>
    <name evidence="2" type="ORF">RHOBADRAFT_44098</name>
</gene>
<dbReference type="GeneID" id="28974797"/>
<dbReference type="EMBL" id="KQ474078">
    <property type="protein sequence ID" value="KPV75591.1"/>
    <property type="molecule type" value="Genomic_DNA"/>
</dbReference>
<dbReference type="GO" id="GO:0016491">
    <property type="term" value="F:oxidoreductase activity"/>
    <property type="evidence" value="ECO:0007669"/>
    <property type="project" value="InterPro"/>
</dbReference>
<organism evidence="2 3">
    <name type="scientific">Rhodotorula graminis (strain WP1)</name>
    <dbReference type="NCBI Taxonomy" id="578459"/>
    <lineage>
        <taxon>Eukaryota</taxon>
        <taxon>Fungi</taxon>
        <taxon>Dikarya</taxon>
        <taxon>Basidiomycota</taxon>
        <taxon>Pucciniomycotina</taxon>
        <taxon>Microbotryomycetes</taxon>
        <taxon>Sporidiobolales</taxon>
        <taxon>Sporidiobolaceae</taxon>
        <taxon>Rhodotorula</taxon>
    </lineage>
</organism>
<dbReference type="InterPro" id="IPR020843">
    <property type="entry name" value="ER"/>
</dbReference>
<dbReference type="OMA" id="QECHSFL"/>
<keyword evidence="3" id="KW-1185">Reference proteome</keyword>
<dbReference type="Pfam" id="PF13602">
    <property type="entry name" value="ADH_zinc_N_2"/>
    <property type="match status" value="1"/>
</dbReference>
<accession>A0A194S857</accession>
<protein>
    <recommendedName>
        <fullName evidence="1">Enoyl reductase (ER) domain-containing protein</fullName>
    </recommendedName>
</protein>
<dbReference type="SUPFAM" id="SSF50129">
    <property type="entry name" value="GroES-like"/>
    <property type="match status" value="1"/>
</dbReference>
<name>A0A194S857_RHOGW</name>
<dbReference type="Pfam" id="PF08240">
    <property type="entry name" value="ADH_N"/>
    <property type="match status" value="1"/>
</dbReference>
<dbReference type="Gene3D" id="3.40.50.720">
    <property type="entry name" value="NAD(P)-binding Rossmann-like Domain"/>
    <property type="match status" value="1"/>
</dbReference>
<dbReference type="OrthoDB" id="9930022at2759"/>
<evidence type="ECO:0000313" key="2">
    <source>
        <dbReference type="EMBL" id="KPV75591.1"/>
    </source>
</evidence>
<dbReference type="InterPro" id="IPR011032">
    <property type="entry name" value="GroES-like_sf"/>
</dbReference>
<evidence type="ECO:0000313" key="3">
    <source>
        <dbReference type="Proteomes" id="UP000053890"/>
    </source>
</evidence>
<evidence type="ECO:0000259" key="1">
    <source>
        <dbReference type="SMART" id="SM00829"/>
    </source>
</evidence>